<accession>A0A366SFR4</accession>
<organism evidence="1 2">
    <name type="scientific">Enterococcus cecorum</name>
    <dbReference type="NCBI Taxonomy" id="44008"/>
    <lineage>
        <taxon>Bacteria</taxon>
        <taxon>Bacillati</taxon>
        <taxon>Bacillota</taxon>
        <taxon>Bacilli</taxon>
        <taxon>Lactobacillales</taxon>
        <taxon>Enterococcaceae</taxon>
        <taxon>Enterococcus</taxon>
    </lineage>
</organism>
<evidence type="ECO:0000313" key="1">
    <source>
        <dbReference type="EMBL" id="RBR28581.1"/>
    </source>
</evidence>
<dbReference type="AlphaFoldDB" id="A0A366SFR4"/>
<dbReference type="EMBL" id="LEOY01000014">
    <property type="protein sequence ID" value="RBR28581.1"/>
    <property type="molecule type" value="Genomic_DNA"/>
</dbReference>
<evidence type="ECO:0000313" key="2">
    <source>
        <dbReference type="Proteomes" id="UP000252800"/>
    </source>
</evidence>
<gene>
    <name evidence="1" type="ORF">EB18_01713</name>
</gene>
<comment type="caution">
    <text evidence="1">The sequence shown here is derived from an EMBL/GenBank/DDBJ whole genome shotgun (WGS) entry which is preliminary data.</text>
</comment>
<dbReference type="RefSeq" id="WP_240185022.1">
    <property type="nucleotide sequence ID" value="NZ_KZ845744.1"/>
</dbReference>
<proteinExistence type="predicted"/>
<protein>
    <submittedName>
        <fullName evidence="1">Uncharacterized protein</fullName>
    </submittedName>
</protein>
<name>A0A366SFR4_9ENTE</name>
<dbReference type="Proteomes" id="UP000252800">
    <property type="component" value="Unassembled WGS sequence"/>
</dbReference>
<reference evidence="1 2" key="1">
    <citation type="submission" date="2015-06" db="EMBL/GenBank/DDBJ databases">
        <title>The Genome Sequence of Enterococcus cecorum 170AEA1.</title>
        <authorList>
            <consortium name="The Broad Institute Genomics Platform"/>
            <consortium name="The Broad Institute Genome Sequencing Center for Infectious Disease"/>
            <person name="Earl A.M."/>
            <person name="Van Tyne D."/>
            <person name="Lebreton F."/>
            <person name="Saavedra J.T."/>
            <person name="Gilmore M.S."/>
            <person name="Manson McGuire A."/>
            <person name="Clock S."/>
            <person name="Crupain M."/>
            <person name="Rangan U."/>
            <person name="Young S."/>
            <person name="Abouelleil A."/>
            <person name="Cao P."/>
            <person name="Chapman S.B."/>
            <person name="Griggs A."/>
            <person name="Priest M."/>
            <person name="Shea T."/>
            <person name="Wortman J."/>
            <person name="Nusbaum C."/>
            <person name="Birren B."/>
        </authorList>
    </citation>
    <scope>NUCLEOTIDE SEQUENCE [LARGE SCALE GENOMIC DNA]</scope>
    <source>
        <strain evidence="1 2">170AEA1</strain>
    </source>
</reference>
<sequence length="175" mass="21039">MGLSYGNEYTWTDHFKQRAKERFSIEADGLKKWLNRQLHTLIFLDDGDCENRKRYISDEGIIFVCDIQKRQFVTCYAVNSGTLKNHISEQQLLHYQQFLDEKEQSIRRYHMQDVKLTLAELIPEIEVFLHYANKLANSKRYVKQNREWFQQVNERFLVIQEAMHSLNIAQKNYSK</sequence>